<reference evidence="1 2" key="1">
    <citation type="journal article" date="2021" name="Elife">
        <title>Chloroplast acquisition without the gene transfer in kleptoplastic sea slugs, Plakobranchus ocellatus.</title>
        <authorList>
            <person name="Maeda T."/>
            <person name="Takahashi S."/>
            <person name="Yoshida T."/>
            <person name="Shimamura S."/>
            <person name="Takaki Y."/>
            <person name="Nagai Y."/>
            <person name="Toyoda A."/>
            <person name="Suzuki Y."/>
            <person name="Arimoto A."/>
            <person name="Ishii H."/>
            <person name="Satoh N."/>
            <person name="Nishiyama T."/>
            <person name="Hasebe M."/>
            <person name="Maruyama T."/>
            <person name="Minagawa J."/>
            <person name="Obokata J."/>
            <person name="Shigenobu S."/>
        </authorList>
    </citation>
    <scope>NUCLEOTIDE SEQUENCE [LARGE SCALE GENOMIC DNA]</scope>
</reference>
<keyword evidence="2" id="KW-1185">Reference proteome</keyword>
<dbReference type="EMBL" id="BLXT01006838">
    <property type="protein sequence ID" value="GFO33854.1"/>
    <property type="molecule type" value="Genomic_DNA"/>
</dbReference>
<comment type="caution">
    <text evidence="1">The sequence shown here is derived from an EMBL/GenBank/DDBJ whole genome shotgun (WGS) entry which is preliminary data.</text>
</comment>
<proteinExistence type="predicted"/>
<gene>
    <name evidence="1" type="ORF">PoB_006035900</name>
</gene>
<dbReference type="Proteomes" id="UP000735302">
    <property type="component" value="Unassembled WGS sequence"/>
</dbReference>
<dbReference type="AlphaFoldDB" id="A0AAV4CPQ9"/>
<sequence length="123" mass="13929">MCVEISQHEKKLRKLREEFSQSIFRNWDMIWRGVRFGVGQRALYKGGRGPQGTGDGGISRIEDIVSPSSIARDANRLNDSSGASYPLDFLALRLARLAALWELRKSFCPFRSPPQYLSEQKGP</sequence>
<protein>
    <submittedName>
        <fullName evidence="1">Uncharacterized protein</fullName>
    </submittedName>
</protein>
<evidence type="ECO:0000313" key="2">
    <source>
        <dbReference type="Proteomes" id="UP000735302"/>
    </source>
</evidence>
<evidence type="ECO:0000313" key="1">
    <source>
        <dbReference type="EMBL" id="GFO33854.1"/>
    </source>
</evidence>
<name>A0AAV4CPQ9_9GAST</name>
<organism evidence="1 2">
    <name type="scientific">Plakobranchus ocellatus</name>
    <dbReference type="NCBI Taxonomy" id="259542"/>
    <lineage>
        <taxon>Eukaryota</taxon>
        <taxon>Metazoa</taxon>
        <taxon>Spiralia</taxon>
        <taxon>Lophotrochozoa</taxon>
        <taxon>Mollusca</taxon>
        <taxon>Gastropoda</taxon>
        <taxon>Heterobranchia</taxon>
        <taxon>Euthyneura</taxon>
        <taxon>Panpulmonata</taxon>
        <taxon>Sacoglossa</taxon>
        <taxon>Placobranchoidea</taxon>
        <taxon>Plakobranchidae</taxon>
        <taxon>Plakobranchus</taxon>
    </lineage>
</organism>
<accession>A0AAV4CPQ9</accession>